<evidence type="ECO:0000313" key="7">
    <source>
        <dbReference type="EMBL" id="HIR60178.1"/>
    </source>
</evidence>
<dbReference type="Gene3D" id="3.40.190.10">
    <property type="entry name" value="Periplasmic binding protein-like II"/>
    <property type="match status" value="1"/>
</dbReference>
<keyword evidence="3 5" id="KW-0732">Signal</keyword>
<dbReference type="AlphaFoldDB" id="A0A9D1DWB0"/>
<evidence type="ECO:0000256" key="4">
    <source>
        <dbReference type="SAM" id="MobiDB-lite"/>
    </source>
</evidence>
<sequence>MKSNLRLRKLCAIALAAAMSAGSLVSCNSGGGTSSSSGSSPESSASASEPASASSDDSSGGSDAPFVYATDAFSQKFNPFIYTTVYDGEVSSICVETVGDYTRNGSVIMEGLGDGTTEEYNGTEYNYQTLSNITVDQAEDSTTYTIELRQGVLFADGEEMNVDDLIFSMYALLDPSYTGTNTFASNDFTGLDAYLSGEAANVEGIQRVDDYTVTLTTDGYSVTTIYDIIGVPIAPLHYYGDESLYDYENNSFGFTFGDLSGVEGNLEPMGTGPYVFDRYENRVVYLDANANYWKGEPKIQQMQFKETDESDKAAAISTGTADFTSPSGSIATLTEIASYNPNGETTGEVATTFSYDNNGYGYVGMNAATMNVGGDPGSDASKNLRKGFATLFAVYRDICCDSYYGDAAKVIQYPISDASWGAPKETDDGYALAYSVDVDGNPIYTSDMTDEQRFDAALQAAIGFFQAAGYTWDDATGTFTAAPEGAQMAYEVIIPANGGEDHPAYLLCEYVRSALETIGITLTINNPSDSNQMWTTIDARTHNMYTAAFSFGGSPDPDCYDRYYSGEIDSGNNNNAISDPTLDELLLNGRISADQSYRRAIYKEALDIVRDWAVEVPYYQRQNIYVYSTERVNVNTITPDITTFWDWQHDLEKLEMN</sequence>
<dbReference type="Pfam" id="PF00496">
    <property type="entry name" value="SBP_bac_5"/>
    <property type="match status" value="1"/>
</dbReference>
<evidence type="ECO:0000313" key="8">
    <source>
        <dbReference type="Proteomes" id="UP000824241"/>
    </source>
</evidence>
<evidence type="ECO:0000256" key="5">
    <source>
        <dbReference type="SAM" id="SignalP"/>
    </source>
</evidence>
<feature type="signal peptide" evidence="5">
    <location>
        <begin position="1"/>
        <end position="25"/>
    </location>
</feature>
<dbReference type="PROSITE" id="PS51257">
    <property type="entry name" value="PROKAR_LIPOPROTEIN"/>
    <property type="match status" value="1"/>
</dbReference>
<dbReference type="InterPro" id="IPR039424">
    <property type="entry name" value="SBP_5"/>
</dbReference>
<comment type="caution">
    <text evidence="7">The sequence shown here is derived from an EMBL/GenBank/DDBJ whole genome shotgun (WGS) entry which is preliminary data.</text>
</comment>
<reference evidence="7" key="1">
    <citation type="submission" date="2020-10" db="EMBL/GenBank/DDBJ databases">
        <authorList>
            <person name="Gilroy R."/>
        </authorList>
    </citation>
    <scope>NUCLEOTIDE SEQUENCE</scope>
    <source>
        <strain evidence="7">CHK189-12415</strain>
    </source>
</reference>
<dbReference type="Gene3D" id="3.10.105.10">
    <property type="entry name" value="Dipeptide-binding Protein, Domain 3"/>
    <property type="match status" value="1"/>
</dbReference>
<dbReference type="SUPFAM" id="SSF53850">
    <property type="entry name" value="Periplasmic binding protein-like II"/>
    <property type="match status" value="1"/>
</dbReference>
<dbReference type="PANTHER" id="PTHR30290:SF9">
    <property type="entry name" value="OLIGOPEPTIDE-BINDING PROTEIN APPA"/>
    <property type="match status" value="1"/>
</dbReference>
<dbReference type="EMBL" id="DVHA01000036">
    <property type="protein sequence ID" value="HIR60178.1"/>
    <property type="molecule type" value="Genomic_DNA"/>
</dbReference>
<comment type="similarity">
    <text evidence="1">Belongs to the bacterial solute-binding protein 5 family.</text>
</comment>
<feature type="domain" description="Solute-binding protein family 5" evidence="6">
    <location>
        <begin position="136"/>
        <end position="567"/>
    </location>
</feature>
<reference evidence="7" key="2">
    <citation type="journal article" date="2021" name="PeerJ">
        <title>Extensive microbial diversity within the chicken gut microbiome revealed by metagenomics and culture.</title>
        <authorList>
            <person name="Gilroy R."/>
            <person name="Ravi A."/>
            <person name="Getino M."/>
            <person name="Pursley I."/>
            <person name="Horton D.L."/>
            <person name="Alikhan N.F."/>
            <person name="Baker D."/>
            <person name="Gharbi K."/>
            <person name="Hall N."/>
            <person name="Watson M."/>
            <person name="Adriaenssens E.M."/>
            <person name="Foster-Nyarko E."/>
            <person name="Jarju S."/>
            <person name="Secka A."/>
            <person name="Antonio M."/>
            <person name="Oren A."/>
            <person name="Chaudhuri R.R."/>
            <person name="La Ragione R."/>
            <person name="Hildebrand F."/>
            <person name="Pallen M.J."/>
        </authorList>
    </citation>
    <scope>NUCLEOTIDE SEQUENCE</scope>
    <source>
        <strain evidence="7">CHK189-12415</strain>
    </source>
</reference>
<protein>
    <submittedName>
        <fullName evidence="7">ABC transporter substrate-binding protein</fullName>
    </submittedName>
</protein>
<feature type="chain" id="PRO_5038561597" evidence="5">
    <location>
        <begin position="26"/>
        <end position="657"/>
    </location>
</feature>
<dbReference type="InterPro" id="IPR000914">
    <property type="entry name" value="SBP_5_dom"/>
</dbReference>
<dbReference type="GO" id="GO:1904680">
    <property type="term" value="F:peptide transmembrane transporter activity"/>
    <property type="evidence" value="ECO:0007669"/>
    <property type="project" value="TreeGrafter"/>
</dbReference>
<gene>
    <name evidence="7" type="ORF">IAB37_01195</name>
</gene>
<accession>A0A9D1DWB0</accession>
<name>A0A9D1DWB0_9FIRM</name>
<dbReference type="CDD" id="cd00995">
    <property type="entry name" value="PBP2_NikA_DppA_OppA_like"/>
    <property type="match status" value="1"/>
</dbReference>
<feature type="region of interest" description="Disordered" evidence="4">
    <location>
        <begin position="26"/>
        <end position="60"/>
    </location>
</feature>
<organism evidence="7 8">
    <name type="scientific">Candidatus Faecivivens stercoravium</name>
    <dbReference type="NCBI Taxonomy" id="2840803"/>
    <lineage>
        <taxon>Bacteria</taxon>
        <taxon>Bacillati</taxon>
        <taxon>Bacillota</taxon>
        <taxon>Clostridia</taxon>
        <taxon>Eubacteriales</taxon>
        <taxon>Oscillospiraceae</taxon>
        <taxon>Oscillospiraceae incertae sedis</taxon>
        <taxon>Candidatus Faecivivens</taxon>
    </lineage>
</organism>
<dbReference type="GO" id="GO:0015833">
    <property type="term" value="P:peptide transport"/>
    <property type="evidence" value="ECO:0007669"/>
    <property type="project" value="TreeGrafter"/>
</dbReference>
<dbReference type="PANTHER" id="PTHR30290">
    <property type="entry name" value="PERIPLASMIC BINDING COMPONENT OF ABC TRANSPORTER"/>
    <property type="match status" value="1"/>
</dbReference>
<evidence type="ECO:0000256" key="2">
    <source>
        <dbReference type="ARBA" id="ARBA00022448"/>
    </source>
</evidence>
<feature type="compositionally biased region" description="Low complexity" evidence="4">
    <location>
        <begin position="34"/>
        <end position="60"/>
    </location>
</feature>
<proteinExistence type="inferred from homology"/>
<evidence type="ECO:0000259" key="6">
    <source>
        <dbReference type="Pfam" id="PF00496"/>
    </source>
</evidence>
<keyword evidence="2" id="KW-0813">Transport</keyword>
<evidence type="ECO:0000256" key="3">
    <source>
        <dbReference type="ARBA" id="ARBA00022729"/>
    </source>
</evidence>
<dbReference type="Proteomes" id="UP000824241">
    <property type="component" value="Unassembled WGS sequence"/>
</dbReference>
<evidence type="ECO:0000256" key="1">
    <source>
        <dbReference type="ARBA" id="ARBA00005695"/>
    </source>
</evidence>